<dbReference type="EMBL" id="LUCQ01000157">
    <property type="protein sequence ID" value="OAO76485.1"/>
    <property type="molecule type" value="Genomic_DNA"/>
</dbReference>
<gene>
    <name evidence="1" type="ORF">TAF16_2529</name>
</gene>
<proteinExistence type="predicted"/>
<sequence length="45" mass="5002">MGVKITVVKGPLFSQVEKEVYAYLAKVLPEQYEKAKGSENNEKAS</sequence>
<dbReference type="Proteomes" id="UP000078336">
    <property type="component" value="Unassembled WGS sequence"/>
</dbReference>
<name>A0A178T573_9BACL</name>
<reference evidence="1 2" key="1">
    <citation type="submission" date="2016-03" db="EMBL/GenBank/DDBJ databases">
        <title>Spore heat resistance.</title>
        <authorList>
            <person name="Boekhorst J."/>
            <person name="Berendsen E.M."/>
            <person name="Wells-Bennik M.H."/>
            <person name="Kuipers O.P."/>
        </authorList>
    </citation>
    <scope>NUCLEOTIDE SEQUENCE [LARGE SCALE GENOMIC DNA]</scope>
    <source>
        <strain evidence="1 2">AF16</strain>
    </source>
</reference>
<organism evidence="1 2">
    <name type="scientific">Anoxybacillus flavithermus</name>
    <dbReference type="NCBI Taxonomy" id="33934"/>
    <lineage>
        <taxon>Bacteria</taxon>
        <taxon>Bacillati</taxon>
        <taxon>Bacillota</taxon>
        <taxon>Bacilli</taxon>
        <taxon>Bacillales</taxon>
        <taxon>Anoxybacillaceae</taxon>
        <taxon>Anoxybacillus</taxon>
    </lineage>
</organism>
<keyword evidence="2" id="KW-1185">Reference proteome</keyword>
<comment type="caution">
    <text evidence="1">The sequence shown here is derived from an EMBL/GenBank/DDBJ whole genome shotgun (WGS) entry which is preliminary data.</text>
</comment>
<accession>A0A178T573</accession>
<protein>
    <submittedName>
        <fullName evidence="1">Uncharacterized protein</fullName>
    </submittedName>
</protein>
<dbReference type="PATRIC" id="fig|33934.7.peg.1865"/>
<evidence type="ECO:0000313" key="1">
    <source>
        <dbReference type="EMBL" id="OAO76485.1"/>
    </source>
</evidence>
<evidence type="ECO:0000313" key="2">
    <source>
        <dbReference type="Proteomes" id="UP000078336"/>
    </source>
</evidence>
<dbReference type="AlphaFoldDB" id="A0A178T573"/>